<dbReference type="OrthoDB" id="297702at2759"/>
<evidence type="ECO:0000256" key="2">
    <source>
        <dbReference type="ARBA" id="ARBA00022714"/>
    </source>
</evidence>
<dbReference type="InParanoid" id="A0A078A7S5"/>
<dbReference type="PRINTS" id="PR00162">
    <property type="entry name" value="RIESKE"/>
</dbReference>
<evidence type="ECO:0000313" key="10">
    <source>
        <dbReference type="Proteomes" id="UP000039865"/>
    </source>
</evidence>
<evidence type="ECO:0000256" key="6">
    <source>
        <dbReference type="ARBA" id="ARBA00023157"/>
    </source>
</evidence>
<evidence type="ECO:0000256" key="4">
    <source>
        <dbReference type="ARBA" id="ARBA00023004"/>
    </source>
</evidence>
<dbReference type="GO" id="GO:0016020">
    <property type="term" value="C:membrane"/>
    <property type="evidence" value="ECO:0007669"/>
    <property type="project" value="InterPro"/>
</dbReference>
<dbReference type="PROSITE" id="PS51296">
    <property type="entry name" value="RIESKE"/>
    <property type="match status" value="1"/>
</dbReference>
<evidence type="ECO:0000256" key="3">
    <source>
        <dbReference type="ARBA" id="ARBA00022723"/>
    </source>
</evidence>
<evidence type="ECO:0000256" key="7">
    <source>
        <dbReference type="ARBA" id="ARBA00034078"/>
    </source>
</evidence>
<dbReference type="SUPFAM" id="SSF50022">
    <property type="entry name" value="ISP domain"/>
    <property type="match status" value="1"/>
</dbReference>
<keyword evidence="4" id="KW-0408">Iron</keyword>
<dbReference type="Pfam" id="PF00355">
    <property type="entry name" value="Rieske"/>
    <property type="match status" value="1"/>
</dbReference>
<proteinExistence type="inferred from homology"/>
<evidence type="ECO:0000313" key="9">
    <source>
        <dbReference type="EMBL" id="CDW78299.1"/>
    </source>
</evidence>
<name>A0A078A7S5_STYLE</name>
<comment type="similarity">
    <text evidence="1">Belongs to the Rieske iron-sulfur protein family.</text>
</comment>
<dbReference type="InterPro" id="IPR005805">
    <property type="entry name" value="Rieske_Fe-S_prot_C"/>
</dbReference>
<keyword evidence="5" id="KW-0411">Iron-sulfur</keyword>
<keyword evidence="2" id="KW-0001">2Fe-2S</keyword>
<reference evidence="9 10" key="1">
    <citation type="submission" date="2014-06" db="EMBL/GenBank/DDBJ databases">
        <authorList>
            <person name="Swart Estienne"/>
        </authorList>
    </citation>
    <scope>NUCLEOTIDE SEQUENCE [LARGE SCALE GENOMIC DNA]</scope>
    <source>
        <strain evidence="9 10">130c</strain>
    </source>
</reference>
<dbReference type="Gene3D" id="2.102.10.10">
    <property type="entry name" value="Rieske [2Fe-2S] iron-sulphur domain"/>
    <property type="match status" value="1"/>
</dbReference>
<dbReference type="GO" id="GO:0046872">
    <property type="term" value="F:metal ion binding"/>
    <property type="evidence" value="ECO:0007669"/>
    <property type="project" value="UniProtKB-KW"/>
</dbReference>
<dbReference type="EMBL" id="CCKQ01006963">
    <property type="protein sequence ID" value="CDW78299.1"/>
    <property type="molecule type" value="Genomic_DNA"/>
</dbReference>
<feature type="domain" description="Rieske" evidence="8">
    <location>
        <begin position="167"/>
        <end position="260"/>
    </location>
</feature>
<keyword evidence="10" id="KW-1185">Reference proteome</keyword>
<dbReference type="InterPro" id="IPR017941">
    <property type="entry name" value="Rieske_2Fe-2S"/>
</dbReference>
<dbReference type="OMA" id="MISGAFR"/>
<dbReference type="PANTHER" id="PTHR10134">
    <property type="entry name" value="CYTOCHROME B-C1 COMPLEX SUBUNIT RIESKE, MITOCHONDRIAL"/>
    <property type="match status" value="1"/>
</dbReference>
<evidence type="ECO:0000256" key="1">
    <source>
        <dbReference type="ARBA" id="ARBA00010651"/>
    </source>
</evidence>
<dbReference type="Proteomes" id="UP000039865">
    <property type="component" value="Unassembled WGS sequence"/>
</dbReference>
<evidence type="ECO:0000256" key="5">
    <source>
        <dbReference type="ARBA" id="ARBA00023014"/>
    </source>
</evidence>
<comment type="cofactor">
    <cofactor evidence="7">
        <name>[2Fe-2S] cluster</name>
        <dbReference type="ChEBI" id="CHEBI:190135"/>
    </cofactor>
</comment>
<evidence type="ECO:0000259" key="8">
    <source>
        <dbReference type="PROSITE" id="PS51296"/>
    </source>
</evidence>
<dbReference type="AlphaFoldDB" id="A0A078A7S5"/>
<keyword evidence="3" id="KW-0479">Metal-binding</keyword>
<gene>
    <name evidence="9" type="primary">Contig8307.g8859</name>
    <name evidence="9" type="ORF">STYLEM_7275</name>
</gene>
<dbReference type="InterPro" id="IPR014349">
    <property type="entry name" value="Rieske_Fe-S_prot"/>
</dbReference>
<accession>A0A078A7S5</accession>
<sequence>MLVPKNLVWTSMKNQIAKQQLLAAQQKRSFGIIQEYNERKNKKLINNVLCTEEAKFWVTSSRPSNFGDPIDTKTKVDNWFDENRLWNEESKDYEIKRAQIYMLQGFVLSSYVLGVKTVITCLYQQMITRTRYIRDSYKELDISELPPGEVLQTSWNGELIFVRRLTLTEVKDTNSLPDSTLLDKQSVTSLSDAGNSNILVCSAICTHLGCIPVPYLGAYKGWVCLCHGSVYDKFGRVRQGPAQNNLPYINNSVYGPVVCIEEQIFPNEPSIFLYI</sequence>
<keyword evidence="6" id="KW-1015">Disulfide bond</keyword>
<organism evidence="9 10">
    <name type="scientific">Stylonychia lemnae</name>
    <name type="common">Ciliate</name>
    <dbReference type="NCBI Taxonomy" id="5949"/>
    <lineage>
        <taxon>Eukaryota</taxon>
        <taxon>Sar</taxon>
        <taxon>Alveolata</taxon>
        <taxon>Ciliophora</taxon>
        <taxon>Intramacronucleata</taxon>
        <taxon>Spirotrichea</taxon>
        <taxon>Stichotrichia</taxon>
        <taxon>Sporadotrichida</taxon>
        <taxon>Oxytrichidae</taxon>
        <taxon>Stylonychinae</taxon>
        <taxon>Stylonychia</taxon>
    </lineage>
</organism>
<dbReference type="GO" id="GO:0051537">
    <property type="term" value="F:2 iron, 2 sulfur cluster binding"/>
    <property type="evidence" value="ECO:0007669"/>
    <property type="project" value="UniProtKB-KW"/>
</dbReference>
<dbReference type="CDD" id="cd03470">
    <property type="entry name" value="Rieske_cytochrome_bc1"/>
    <property type="match status" value="1"/>
</dbReference>
<protein>
    <submittedName>
        <fullName evidence="9">Ubiquinol-cytochrome c iron-sulfur subunit</fullName>
    </submittedName>
</protein>
<dbReference type="InterPro" id="IPR036922">
    <property type="entry name" value="Rieske_2Fe-2S_sf"/>
</dbReference>